<comment type="subcellular location">
    <subcellularLocation>
        <location evidence="1">Cell outer membrane</location>
        <topology evidence="1">Multi-pass membrane protein</topology>
    </subcellularLocation>
</comment>
<protein>
    <submittedName>
        <fullName evidence="13">Putative outer membrane protein (Porin)</fullName>
    </submittedName>
</protein>
<dbReference type="HOGENOM" id="CLU_038238_1_1_4"/>
<evidence type="ECO:0000256" key="3">
    <source>
        <dbReference type="ARBA" id="ARBA00022448"/>
    </source>
</evidence>
<evidence type="ECO:0000256" key="7">
    <source>
        <dbReference type="ARBA" id="ARBA00023065"/>
    </source>
</evidence>
<evidence type="ECO:0000256" key="6">
    <source>
        <dbReference type="ARBA" id="ARBA00022729"/>
    </source>
</evidence>
<feature type="chain" id="PRO_5002646232" evidence="11">
    <location>
        <begin position="25"/>
        <end position="394"/>
    </location>
</feature>
<dbReference type="GO" id="GO:0015288">
    <property type="term" value="F:porin activity"/>
    <property type="evidence" value="ECO:0007669"/>
    <property type="project" value="UniProtKB-KW"/>
</dbReference>
<dbReference type="CDD" id="cd00342">
    <property type="entry name" value="gram_neg_porins"/>
    <property type="match status" value="1"/>
</dbReference>
<gene>
    <name evidence="13" type="ordered locus">Mpe_A2679</name>
</gene>
<dbReference type="SUPFAM" id="SSF56935">
    <property type="entry name" value="Porins"/>
    <property type="match status" value="1"/>
</dbReference>
<reference evidence="13 14" key="1">
    <citation type="journal article" date="2007" name="J. Bacteriol.">
        <title>Whole-genome analysis of the methyl tert-butyl ether-degrading beta-proteobacterium Methylibium petroleiphilum PM1.</title>
        <authorList>
            <person name="Kane S.R."/>
            <person name="Chakicherla A.Y."/>
            <person name="Chain P.S.G."/>
            <person name="Schmidt R."/>
            <person name="Shin M.W."/>
            <person name="Legler T.C."/>
            <person name="Scow K.M."/>
            <person name="Larimer F.W."/>
            <person name="Lucas S.M."/>
            <person name="Richardson P.M."/>
            <person name="Hristova K.R."/>
        </authorList>
    </citation>
    <scope>NUCLEOTIDE SEQUENCE [LARGE SCALE GENOMIC DNA]</scope>
    <source>
        <strain evidence="14">ATCC BAA-1232 / LMG 22953 / PM1</strain>
    </source>
</reference>
<name>A2SJ94_METPP</name>
<dbReference type="KEGG" id="mpt:Mpe_A2679"/>
<keyword evidence="10" id="KW-0998">Cell outer membrane</keyword>
<evidence type="ECO:0000256" key="11">
    <source>
        <dbReference type="SAM" id="SignalP"/>
    </source>
</evidence>
<evidence type="ECO:0000256" key="10">
    <source>
        <dbReference type="ARBA" id="ARBA00023237"/>
    </source>
</evidence>
<keyword evidence="6 11" id="KW-0732">Signal</keyword>
<keyword evidence="14" id="KW-1185">Reference proteome</keyword>
<feature type="domain" description="Porin" evidence="12">
    <location>
        <begin position="11"/>
        <end position="361"/>
    </location>
</feature>
<keyword evidence="8" id="KW-0626">Porin</keyword>
<keyword evidence="5" id="KW-0812">Transmembrane</keyword>
<accession>A2SJ94</accession>
<dbReference type="InterPro" id="IPR023614">
    <property type="entry name" value="Porin_dom_sf"/>
</dbReference>
<evidence type="ECO:0000313" key="13">
    <source>
        <dbReference type="EMBL" id="ABM95633.1"/>
    </source>
</evidence>
<dbReference type="Gene3D" id="2.40.160.10">
    <property type="entry name" value="Porin"/>
    <property type="match status" value="1"/>
</dbReference>
<dbReference type="PRINTS" id="PR00184">
    <property type="entry name" value="NEISSPPORIN"/>
</dbReference>
<sequence>MKSFRLPQAMAAAALCAASSSALAQGSDLTLYGYLNTAVESYYKGAAASSSAVGLPSATTSRLTNYGSFFGTRGSEDLGGGMKALFQVESYVFLDGVTPPGFNAFASRNTRVGLETPYGTVFGGVWDTPVRMLLARDLFPGSTPDGGQILGNGVANTVSNVQAPGSFARRQVNTLAYWSPSMNGLRLMAHYSFGEDATPTARPRLLSTSAVYDGGPLSLGAAYETHGRYGGAGTQDRAWVLYGAYTFGNLKLGAYVVDMHYERVIGSDTLDLDVRNWQLQATYRLGKGLLKAAYTRADNGSGSLSALGTDANGQVTVDASRMAGQATAGPDTGASQIALGYEYGLSKRTAWHTNLLFHRNERNGAYTPFAGVPSPAGALGVRTRLLSVGLRHVF</sequence>
<dbReference type="RefSeq" id="WP_011830263.1">
    <property type="nucleotide sequence ID" value="NC_008825.1"/>
</dbReference>
<evidence type="ECO:0000256" key="4">
    <source>
        <dbReference type="ARBA" id="ARBA00022452"/>
    </source>
</evidence>
<dbReference type="InterPro" id="IPR033900">
    <property type="entry name" value="Gram_neg_porin_domain"/>
</dbReference>
<proteinExistence type="predicted"/>
<evidence type="ECO:0000313" key="14">
    <source>
        <dbReference type="Proteomes" id="UP000000366"/>
    </source>
</evidence>
<dbReference type="PANTHER" id="PTHR34501">
    <property type="entry name" value="PROTEIN YDDL-RELATED"/>
    <property type="match status" value="1"/>
</dbReference>
<evidence type="ECO:0000256" key="9">
    <source>
        <dbReference type="ARBA" id="ARBA00023136"/>
    </source>
</evidence>
<dbReference type="Proteomes" id="UP000000366">
    <property type="component" value="Chromosome"/>
</dbReference>
<dbReference type="GO" id="GO:0046930">
    <property type="term" value="C:pore complex"/>
    <property type="evidence" value="ECO:0007669"/>
    <property type="project" value="UniProtKB-KW"/>
</dbReference>
<comment type="subunit">
    <text evidence="2">Homotrimer.</text>
</comment>
<dbReference type="InterPro" id="IPR002299">
    <property type="entry name" value="Porin_Neis"/>
</dbReference>
<dbReference type="PANTHER" id="PTHR34501:SF9">
    <property type="entry name" value="MAJOR OUTER MEMBRANE PROTEIN P.IA"/>
    <property type="match status" value="1"/>
</dbReference>
<dbReference type="InterPro" id="IPR050298">
    <property type="entry name" value="Gram-neg_bact_OMP"/>
</dbReference>
<evidence type="ECO:0000256" key="2">
    <source>
        <dbReference type="ARBA" id="ARBA00011233"/>
    </source>
</evidence>
<dbReference type="Pfam" id="PF13609">
    <property type="entry name" value="Porin_4"/>
    <property type="match status" value="1"/>
</dbReference>
<dbReference type="AlphaFoldDB" id="A2SJ94"/>
<dbReference type="STRING" id="420662.Mpe_A2679"/>
<keyword evidence="7" id="KW-0406">Ion transport</keyword>
<dbReference type="EMBL" id="CP000555">
    <property type="protein sequence ID" value="ABM95633.1"/>
    <property type="molecule type" value="Genomic_DNA"/>
</dbReference>
<keyword evidence="3" id="KW-0813">Transport</keyword>
<dbReference type="eggNOG" id="COG3203">
    <property type="taxonomic scope" value="Bacteria"/>
</dbReference>
<dbReference type="GO" id="GO:0009279">
    <property type="term" value="C:cell outer membrane"/>
    <property type="evidence" value="ECO:0007669"/>
    <property type="project" value="UniProtKB-SubCell"/>
</dbReference>
<feature type="signal peptide" evidence="11">
    <location>
        <begin position="1"/>
        <end position="24"/>
    </location>
</feature>
<evidence type="ECO:0000259" key="12">
    <source>
        <dbReference type="Pfam" id="PF13609"/>
    </source>
</evidence>
<organism evidence="13 14">
    <name type="scientific">Methylibium petroleiphilum (strain ATCC BAA-1232 / LMG 22953 / PM1)</name>
    <dbReference type="NCBI Taxonomy" id="420662"/>
    <lineage>
        <taxon>Bacteria</taxon>
        <taxon>Pseudomonadati</taxon>
        <taxon>Pseudomonadota</taxon>
        <taxon>Betaproteobacteria</taxon>
        <taxon>Burkholderiales</taxon>
        <taxon>Sphaerotilaceae</taxon>
        <taxon>Methylibium</taxon>
    </lineage>
</organism>
<keyword evidence="4" id="KW-1134">Transmembrane beta strand</keyword>
<evidence type="ECO:0000256" key="8">
    <source>
        <dbReference type="ARBA" id="ARBA00023114"/>
    </source>
</evidence>
<evidence type="ECO:0000256" key="1">
    <source>
        <dbReference type="ARBA" id="ARBA00004571"/>
    </source>
</evidence>
<dbReference type="GO" id="GO:0006811">
    <property type="term" value="P:monoatomic ion transport"/>
    <property type="evidence" value="ECO:0007669"/>
    <property type="project" value="UniProtKB-KW"/>
</dbReference>
<keyword evidence="9" id="KW-0472">Membrane</keyword>
<evidence type="ECO:0000256" key="5">
    <source>
        <dbReference type="ARBA" id="ARBA00022692"/>
    </source>
</evidence>